<evidence type="ECO:0000313" key="10">
    <source>
        <dbReference type="Proteomes" id="UP000728032"/>
    </source>
</evidence>
<keyword evidence="5" id="KW-0547">Nucleotide-binding</keyword>
<dbReference type="GO" id="GO:0040017">
    <property type="term" value="P:positive regulation of locomotion"/>
    <property type="evidence" value="ECO:0007669"/>
    <property type="project" value="UniProtKB-ARBA"/>
</dbReference>
<dbReference type="Proteomes" id="UP000728032">
    <property type="component" value="Unassembled WGS sequence"/>
</dbReference>
<dbReference type="EMBL" id="OC915923">
    <property type="protein sequence ID" value="CAD7642455.1"/>
    <property type="molecule type" value="Genomic_DNA"/>
</dbReference>
<feature type="domain" description="Ig-like" evidence="8">
    <location>
        <begin position="2571"/>
        <end position="2662"/>
    </location>
</feature>
<feature type="domain" description="Ig-like" evidence="8">
    <location>
        <begin position="1499"/>
        <end position="1590"/>
    </location>
</feature>
<accession>A0A7R9LIW7</accession>
<dbReference type="FunFam" id="2.60.40.10:FF:000119">
    <property type="entry name" value="Sallimus, isoform P"/>
    <property type="match status" value="13"/>
</dbReference>
<dbReference type="GO" id="GO:0005524">
    <property type="term" value="F:ATP binding"/>
    <property type="evidence" value="ECO:0007669"/>
    <property type="project" value="UniProtKB-KW"/>
</dbReference>
<evidence type="ECO:0000256" key="2">
    <source>
        <dbReference type="ARBA" id="ARBA00006692"/>
    </source>
</evidence>
<dbReference type="InterPro" id="IPR003599">
    <property type="entry name" value="Ig_sub"/>
</dbReference>
<dbReference type="PANTHER" id="PTHR47633:SF4">
    <property type="entry name" value="MYOPALLADIN ISOFORM X1"/>
    <property type="match status" value="1"/>
</dbReference>
<dbReference type="InterPro" id="IPR007110">
    <property type="entry name" value="Ig-like_dom"/>
</dbReference>
<feature type="domain" description="Ig-like" evidence="8">
    <location>
        <begin position="966"/>
        <end position="1051"/>
    </location>
</feature>
<feature type="domain" description="Ig-like" evidence="8">
    <location>
        <begin position="3220"/>
        <end position="3310"/>
    </location>
</feature>
<feature type="domain" description="Ig-like" evidence="8">
    <location>
        <begin position="831"/>
        <end position="923"/>
    </location>
</feature>
<feature type="domain" description="Ig-like" evidence="8">
    <location>
        <begin position="432"/>
        <end position="522"/>
    </location>
</feature>
<dbReference type="FunFam" id="2.60.40.10:FF:000697">
    <property type="entry name" value="titin isoform X1"/>
    <property type="match status" value="1"/>
</dbReference>
<dbReference type="FunFam" id="2.60.40.10:FF:000107">
    <property type="entry name" value="Myosin, light chain kinase a"/>
    <property type="match status" value="1"/>
</dbReference>
<feature type="domain" description="Ig-like" evidence="8">
    <location>
        <begin position="3798"/>
        <end position="3886"/>
    </location>
</feature>
<feature type="domain" description="Ig-like" evidence="8">
    <location>
        <begin position="2672"/>
        <end position="2763"/>
    </location>
</feature>
<dbReference type="PROSITE" id="PS50835">
    <property type="entry name" value="IG_LIKE"/>
    <property type="match status" value="31"/>
</dbReference>
<feature type="domain" description="Ig-like" evidence="8">
    <location>
        <begin position="562"/>
        <end position="653"/>
    </location>
</feature>
<dbReference type="EMBL" id="CAJPVJ010001098">
    <property type="protein sequence ID" value="CAG2164046.1"/>
    <property type="molecule type" value="Genomic_DNA"/>
</dbReference>
<feature type="domain" description="Ig-like" evidence="8">
    <location>
        <begin position="1235"/>
        <end position="1325"/>
    </location>
</feature>
<feature type="domain" description="Ig-like" evidence="8">
    <location>
        <begin position="1102"/>
        <end position="1192"/>
    </location>
</feature>
<dbReference type="InterPro" id="IPR003598">
    <property type="entry name" value="Ig_sub2"/>
</dbReference>
<dbReference type="InterPro" id="IPR013783">
    <property type="entry name" value="Ig-like_fold"/>
</dbReference>
<feature type="domain" description="Ig-like" evidence="8">
    <location>
        <begin position="2162"/>
        <end position="2253"/>
    </location>
</feature>
<evidence type="ECO:0000256" key="1">
    <source>
        <dbReference type="ARBA" id="ARBA00004496"/>
    </source>
</evidence>
<dbReference type="SUPFAM" id="SSF48726">
    <property type="entry name" value="Immunoglobulin"/>
    <property type="match status" value="32"/>
</dbReference>
<organism evidence="9">
    <name type="scientific">Oppiella nova</name>
    <dbReference type="NCBI Taxonomy" id="334625"/>
    <lineage>
        <taxon>Eukaryota</taxon>
        <taxon>Metazoa</taxon>
        <taxon>Ecdysozoa</taxon>
        <taxon>Arthropoda</taxon>
        <taxon>Chelicerata</taxon>
        <taxon>Arachnida</taxon>
        <taxon>Acari</taxon>
        <taxon>Acariformes</taxon>
        <taxon>Sarcoptiformes</taxon>
        <taxon>Oribatida</taxon>
        <taxon>Brachypylina</taxon>
        <taxon>Oppioidea</taxon>
        <taxon>Oppiidae</taxon>
        <taxon>Oppiella</taxon>
    </lineage>
</organism>
<dbReference type="Pfam" id="PF07679">
    <property type="entry name" value="I-set"/>
    <property type="match status" value="31"/>
</dbReference>
<evidence type="ECO:0000256" key="6">
    <source>
        <dbReference type="ARBA" id="ARBA00022840"/>
    </source>
</evidence>
<dbReference type="InterPro" id="IPR013098">
    <property type="entry name" value="Ig_I-set"/>
</dbReference>
<feature type="domain" description="Ig-like" evidence="8">
    <location>
        <begin position="2445"/>
        <end position="2538"/>
    </location>
</feature>
<feature type="domain" description="Ig-like" evidence="8">
    <location>
        <begin position="2806"/>
        <end position="2897"/>
    </location>
</feature>
<keyword evidence="6" id="KW-0067">ATP-binding</keyword>
<feature type="domain" description="Ig-like" evidence="8">
    <location>
        <begin position="3082"/>
        <end position="3168"/>
    </location>
</feature>
<feature type="domain" description="Ig-like" evidence="8">
    <location>
        <begin position="2029"/>
        <end position="2122"/>
    </location>
</feature>
<dbReference type="Gene3D" id="2.60.40.10">
    <property type="entry name" value="Immunoglobulins"/>
    <property type="match status" value="32"/>
</dbReference>
<evidence type="ECO:0000256" key="3">
    <source>
        <dbReference type="ARBA" id="ARBA00022490"/>
    </source>
</evidence>
<feature type="domain" description="Ig-like" evidence="8">
    <location>
        <begin position="3901"/>
        <end position="3977"/>
    </location>
</feature>
<evidence type="ECO:0000259" key="8">
    <source>
        <dbReference type="PROSITE" id="PS50835"/>
    </source>
</evidence>
<feature type="domain" description="Ig-like" evidence="8">
    <location>
        <begin position="4006"/>
        <end position="4090"/>
    </location>
</feature>
<evidence type="ECO:0000256" key="4">
    <source>
        <dbReference type="ARBA" id="ARBA00022737"/>
    </source>
</evidence>
<proteinExistence type="inferred from homology"/>
<keyword evidence="4" id="KW-0677">Repeat</keyword>
<feature type="domain" description="Ig-like" evidence="8">
    <location>
        <begin position="40"/>
        <end position="129"/>
    </location>
</feature>
<reference evidence="9" key="1">
    <citation type="submission" date="2020-11" db="EMBL/GenBank/DDBJ databases">
        <authorList>
            <person name="Tran Van P."/>
        </authorList>
    </citation>
    <scope>NUCLEOTIDE SEQUENCE</scope>
</reference>
<feature type="domain" description="Ig-like" evidence="8">
    <location>
        <begin position="696"/>
        <end position="789"/>
    </location>
</feature>
<feature type="domain" description="Ig-like" evidence="8">
    <location>
        <begin position="3491"/>
        <end position="3578"/>
    </location>
</feature>
<dbReference type="InterPro" id="IPR036179">
    <property type="entry name" value="Ig-like_dom_sf"/>
</dbReference>
<dbReference type="FunFam" id="2.60.40.10:FF:000147">
    <property type="entry name" value="Myosin light chain kinase"/>
    <property type="match status" value="1"/>
</dbReference>
<sequence length="4192" mass="474304">MWSLSAKSKAILLQKDNKDVTEYYEYDMNQEIVTNIGIKPSFFQIPYNQEAVEGKLVRFDCRVGGRPEPEVNWFRDGKIILDSNLVKVVVNEGGIHALMIMAAYPSDTGTYTCVARNRVGEAVFKVSLNVVEKEQTVAPKFVERFQAVDVKEGEPISLHCRAVGAPIPRITWQKDGVQLYSNPPDLEIKTTEGTSTLIFNRVLARHSGWYQCTAQNQAGMAATRAKLYVEPDRRIPVGEPVIINVPKTHRVIEPERPEPSETIYLKHIERTYQQIPKQMPEPQPQPALPKPAFTTHLRDLILTEGERAHFDARIMPLSDPTMKVDWYLNGTLIESSSRVLTTFRFGYLALTIIHVYPEDSGHYLIIIIILKIVSNESGEAVTTATLKCNPKTTHPKQTSPPVGEGIEKLQTVEDWELYSREQHITEERRTKPTFAKSLSLQEVMEGANARFEAQITPVNDPTLRIEWFLNGQPLMLGSRVSTVFSFGYISLNIAEVRPSDCGLYMVRVTNAGGEVVSTASLKILVKSPSHKRSDEDSSALMSQKKRSKHEFFDRELEPHNKPVFKKHIGDQLEVLEGNTAVFEALLEPQGDSTMRVEWLKDDKHLSASSRINPFFNFGYVSLTIRDVDRRDAGVYTCVATNSVGSARSGARLTSLSEKSLIYESSDLEGWEKIQHIEDSAYYKRDEFTETVIVQKPKFMTALCGKVDLIEGQTAHFEARLQPIGDPNMKVEWRLNGRPLPTGHRFKTYFDFGFIALDVLNVVPEDSGSIQVVAQNNCGTTTISTQLRVKAKEPIDKTSFYDTTSEQRIQTIEKKVIRETDYYMEEIKQMKPIFRIPLQVPPLLYNEGESVHMEGFVEPVNDSALTLEWFFNGKPLISGSRYLTRFDFGCLSLDILSVRAQDSGEYTVRATNRLGSAQSSNTITVVPQSGVIRESEYSESLVEIQRLEDRRNYKKEIQMDFVEGKAPVFVKPLHNIETNEESNVHLECRLAPSGDIETTIEWFKNGHPITVGHRFRPQFDFDFIALDILCVYPEDSGLYTCKAKNMFGEAVSSCNLICHGKSQRIVYETQMSDSFVNIRQLEERNRRLAKDSSVTEEIHKTKPKFLTKFRDLELNEFQSAHLECRVEPINDPNLKVEWFHNGHPLPIGHRFQPFFDFGYIALKILQIIEEDSGVYTCRITNSYGSDEMSATIICHGKASIERDSQFPDAYQKTKQLEERGYYTRDSYVDETTKQAPVFTTAPRNREVTEGDRVHFECQLTPIGDPTLSVEWFKNGEPLLQGSRFVEIFDFGFVALDIQHAYPEDSGRYTIKAKNAFGEATTQAFLKCRPTSSLITSTQLEGSLSSIRRLEHKREREIEEEEAVSESPVFTQPMKNLSLIENQSAHFESRLIPVGDPNMRVEWFHNGSPLMLGSRMSTINDFGYVALDFKYVKPSDSGTFTCKATNLLGRAVCSVTLHVEDTKSIICDTSFPDSVQKISSLEGRNYYRKEEISEISSDRKPYFVTQLKGPNVAEEGKSAHFECRIEPFPDDTMTVEWFLNGHPLQIGNRYRTLFDFGFAALDVMSLIPEDSGDYEIIATNHLGSNSSKVTLRVVDRGSLLLDSIQPSSLSKIRALETPRRTKREEDDTIYVDKPEFGNSLRNYENLKEGEPFHMEATLTPADDPTMRVEWLVNGVPLQTGHRFKALHDFGFVALDVLYAYPEDSGTYMCRAVNEAGEAVTTGSIRVEPRKVIDTDPIHEESLQQIAALERPHIRHRVSPQLETCRPVFTKQLKNLENLREGQSAHLECRLEPINDPTMTVEWFLNGIPLKTGHRFKLTNDFGYIALDILYVYPEDTGTYMVRATNELGEAIITCIISVLEKRSINYDTNNPEGLERIQHLERQTTRGLQEVEERPPTEPMFLSKLRGTTKLIEGERAHFECRVEPSYDPNLEIEFLRNGQPLISGSRFHTFCDFGYVSLDIAYVYPEDSGSYSVRASNLLGEVITSISLHVQGKSSIQTESMHSQALPKLHALETEYRYTVQEEVLTFQRPVFTTPIQNIDNLLEGDSAHFECKLIPVGDPTLEVEWFHNNIPLKTGSRFITTNDFGYVALDILHIQPEDSGVYTIRAINSLGEAITTATMRVNSKAAVQIHSQHPEGLQQIQALERAKHIRPREEPEHWFEKPVFTTPLIGPHDLIEGQAAHFECRAIPVGDPDLDFIWYLNGNELLLGSRIATSHDFGYICLDIASTVAEDSGVYMIKAINRSGEAITSSSLRVKAFRQTQVFESDIRRVEETIEERYERPVFTKQLSSVENLKEGDYVCIEAQIEPSNDEKLVVEWHKNGQYLVLGSRITTRFDFGLISLEIMDIKAEDSGIYTCRYAVSHDFGYVSVDIAFVYPEDSGVYTCRAFNQRGQALSTASLKVVGKGSIDTTTLHPTGQQGLERIKQLETTVERVSVTEKKPEFSKPYFVIPLKHNFKVNESEGLHLECRVEPSNDPNLCIEWLSNGQPLTSGSRFATTSDFGFIVMDIHDLWVRDSGVYTCRATNQLGEAFTSTQIDVMAKSVTSQSQRTPQSVQQSDVNEELFDFEAIQMPKITLLSKHMTNLTEGESAHIEASLTPIDDPSMTIEWLFNGEPLEASNRINTIHSFGYIILEIFNTKTEDSGTYTCVATNDCGTHRLDIQLECIESERGERPNFVTQMQPVLGLKEGESAHFECRLEPVGDPTLTIEWYHNGLPLTPSSRIKLMNDFGYAVMDISYVHSEDSGEYVCVASNKLGSDTTRFTLQCSPTTKVVKHTLLPESMQQIHALEGYANVQNKSYIMPTASQSPKFLSPIKELLNLVEGQSAHFETQLVPINDPEMTVEWYLNGEPLRSGQRFRTFNDFGFVVLDILDCDERDSGAYECRATNSFGADTITTTLKCKPKPKVILESQLPIEMSRGIESLIQYEESLNVKPMEYTEELVWESPRFDVPLENVTNLKEGDGLHIETRITPTDDPNLTIEWLKNGQPLRASNRIRTISDFGFVVLEINPVYSEDSGLYSVRATNNTGEAVMTCNIKCESSRKVVLDSQLPDSMETTIQKLSQFEDTVVRQVSESWTQIEEQPPKFLNPLKDIAIKENDFVHFESRLIPISDPTMRVEWFVNDKPLTTGSRFRTISDFGYVVLEIAEAYPRDSGLYVCKAVNKFGEDSISCRLFVKSQTTVVLESQLPAEYITGADSVQRMETLMAQMPQSVRVDSEQPVPPKFMTQIKNLNKLEGDSAHFECRLEPINDPSLRVDWYLNDKPLMTGSRIHTINDFGFVVLEIDWLFPRDSGVYKCVATNSWGSDSTQATVNVKAKKDIVVDSQLPPGVSSQLWKQSEYALIQEGLSEDISLQTPRFVTEMKSLEHLIEGDNIHFECRLEPITDGQLAVEWFHNGEPLRSGHRHKAIHDFGFVSLDILSAYPEDSGEYICRAKSPKGETEIRAMVKVKARPSLITTSQLPTEMSMAVNRMIEMESSTEIVETVEEEEIKRMAPSFVLKPEPLVVLEGDCAKFCCRLIGNPKPRVLWSIGGNTVVHGSRYKLRYDGMHHLEIPKARQYDKGILEVYAKNAVGEAYCSTTIDVKPKNDDYRAVLKHSPKPYYDENVTKYQIERQNSELEKVFEERTAPGEGGAEESVVWYTGKVDEQNRIKIRDTVRDDTTIDSDVTLCMQGKRDVETSDQTVAKPKKVFIKSQTKAKPIEEIATTVAPEVKSVDKRAPVVSEEKISEQKFQITEKEAPITPESVIHGKEVVVQTQKQTQKEEKEDVEITRHIRETESVDHEHKSVIKQRKIMGKVPETKAPNFTKKIAPCRTYEKSEARFECTFTGLPIPTITWFRENFPIQDSQDFNIITTENSSTLIIKEVYVEDSGIFSVKAENRGGSAKCSANLIVEEYRETRSGDLIPPSFMKTIQCVTTKVGQLIRLDAKIGGSKPLNVFWIKNGERVTQNKRHKVVEDEDQFTLLILEAETSDAGSYECAAINKAGEAHCICQVLVEAPVIQRQLSKEEMVPQLVEPLTDVIVKEGQTALFKCRISGTSSSEVIWIREGEHIKQSRYFRMTEDGEYHTLRISEAFAEDEGMYKCVAGKVSTSAKLRVIEDREVTPQMTPLTDLTVMEGSPARFVTALSGSPTPKIMWYRDGHAIEPSRDFQMSQDCASCSLVIRQTYAEDEGIYECVASTPVAQSRTSARLSVESKQK</sequence>
<keyword evidence="3" id="KW-0963">Cytoplasm</keyword>
<dbReference type="SMART" id="SM00408">
    <property type="entry name" value="IGc2"/>
    <property type="match status" value="27"/>
</dbReference>
<dbReference type="FunFam" id="2.60.40.10:FF:000425">
    <property type="entry name" value="Myosin light chain kinase"/>
    <property type="match status" value="3"/>
</dbReference>
<feature type="domain" description="Ig-like" evidence="8">
    <location>
        <begin position="3353"/>
        <end position="3444"/>
    </location>
</feature>
<dbReference type="PANTHER" id="PTHR47633">
    <property type="entry name" value="IMMUNOGLOBULIN"/>
    <property type="match status" value="1"/>
</dbReference>
<dbReference type="OrthoDB" id="6612025at2759"/>
<dbReference type="GO" id="GO:0005737">
    <property type="term" value="C:cytoplasm"/>
    <property type="evidence" value="ECO:0007669"/>
    <property type="project" value="UniProtKB-SubCell"/>
</dbReference>
<protein>
    <recommendedName>
        <fullName evidence="8">Ig-like domain-containing protein</fullName>
    </recommendedName>
</protein>
<name>A0A7R9LIW7_9ACAR</name>
<dbReference type="GO" id="GO:0045989">
    <property type="term" value="P:positive regulation of striated muscle contraction"/>
    <property type="evidence" value="ECO:0007669"/>
    <property type="project" value="UniProtKB-ARBA"/>
</dbReference>
<dbReference type="FunFam" id="2.60.40.10:FF:000080">
    <property type="entry name" value="Myosin light chain kinase, smooth muscle"/>
    <property type="match status" value="1"/>
</dbReference>
<evidence type="ECO:0000313" key="9">
    <source>
        <dbReference type="EMBL" id="CAD7642455.1"/>
    </source>
</evidence>
<feature type="domain" description="Ig-like" evidence="8">
    <location>
        <begin position="4099"/>
        <end position="4186"/>
    </location>
</feature>
<dbReference type="FunFam" id="2.60.40.10:FF:000962">
    <property type="entry name" value="titin isoform X1"/>
    <property type="match status" value="9"/>
</dbReference>
<dbReference type="CDD" id="cd00096">
    <property type="entry name" value="Ig"/>
    <property type="match status" value="7"/>
</dbReference>
<dbReference type="SMART" id="SM00409">
    <property type="entry name" value="IG"/>
    <property type="match status" value="31"/>
</dbReference>
<gene>
    <name evidence="9" type="ORF">ONB1V03_LOCUS3606</name>
</gene>
<feature type="domain" description="Ig-like" evidence="8">
    <location>
        <begin position="2281"/>
        <end position="2400"/>
    </location>
</feature>
<dbReference type="GO" id="GO:0060298">
    <property type="term" value="P:positive regulation of sarcomere organization"/>
    <property type="evidence" value="ECO:0007669"/>
    <property type="project" value="UniProtKB-ARBA"/>
</dbReference>
<feature type="domain" description="Ig-like" evidence="8">
    <location>
        <begin position="1764"/>
        <end position="1851"/>
    </location>
</feature>
<feature type="domain" description="Ig-like" evidence="8">
    <location>
        <begin position="139"/>
        <end position="228"/>
    </location>
</feature>
<keyword evidence="10" id="KW-1185">Reference proteome</keyword>
<keyword evidence="7" id="KW-0393">Immunoglobulin domain</keyword>
<feature type="domain" description="Ig-like" evidence="8">
    <location>
        <begin position="1897"/>
        <end position="1990"/>
    </location>
</feature>
<feature type="domain" description="Ig-like" evidence="8">
    <location>
        <begin position="1632"/>
        <end position="1723"/>
    </location>
</feature>
<feature type="domain" description="Ig-like" evidence="8">
    <location>
        <begin position="1366"/>
        <end position="1458"/>
    </location>
</feature>
<feature type="domain" description="Ig-like" evidence="8">
    <location>
        <begin position="291"/>
        <end position="363"/>
    </location>
</feature>
<feature type="domain" description="Ig-like" evidence="8">
    <location>
        <begin position="2944"/>
        <end position="3035"/>
    </location>
</feature>
<evidence type="ECO:0000256" key="5">
    <source>
        <dbReference type="ARBA" id="ARBA00022741"/>
    </source>
</evidence>
<evidence type="ECO:0000256" key="7">
    <source>
        <dbReference type="ARBA" id="ARBA00023319"/>
    </source>
</evidence>
<comment type="similarity">
    <text evidence="2">Belongs to the protein kinase superfamily. CAMK Ser/Thr protein kinase family.</text>
</comment>
<comment type="subcellular location">
    <subcellularLocation>
        <location evidence="1">Cytoplasm</location>
    </subcellularLocation>
</comment>